<dbReference type="Pfam" id="PF13289">
    <property type="entry name" value="SIR2_2"/>
    <property type="match status" value="1"/>
</dbReference>
<reference evidence="1 2" key="1">
    <citation type="journal article" date="2011" name="J. Bacteriol.">
        <title>Genome sequence of Haloplasma contractile, an unusual contractile bacterium from a deep-sea anoxic brine lake.</title>
        <authorList>
            <person name="Antunes A."/>
            <person name="Alam I."/>
            <person name="El Dorry H."/>
            <person name="Siam R."/>
            <person name="Robertson A."/>
            <person name="Bajic V.B."/>
            <person name="Stingl U."/>
        </authorList>
    </citation>
    <scope>NUCLEOTIDE SEQUENCE [LARGE SCALE GENOMIC DNA]</scope>
    <source>
        <strain evidence="1 2">SSD-17B</strain>
    </source>
</reference>
<organism evidence="1 2">
    <name type="scientific">Haloplasma contractile SSD-17B</name>
    <dbReference type="NCBI Taxonomy" id="1033810"/>
    <lineage>
        <taxon>Bacteria</taxon>
        <taxon>Bacillati</taxon>
        <taxon>Mycoplasmatota</taxon>
        <taxon>Mollicutes</taxon>
        <taxon>Haloplasmatales</taxon>
        <taxon>Haloplasmataceae</taxon>
        <taxon>Haloplasma</taxon>
    </lineage>
</organism>
<sequence>MIEDNNIYKENILKYKLDQILSSSHINFLFGAGVNGGGFKLLNGFKDTMQKMCENLGEEEIKLFEESLDLIDDESSKKEVLTTFVDEFHSFYNVIDYNHQSLINLKNMFIKLERLIESSENTIETMSKVNIFTLNYDDIVEDIIESTGALCNVITSDNPRTVRFHDYYVIDSKINNVIPSYNVSKIHGSVYKGKLKLENIITPGVQKYDKAIYDKYFQLLFSMKSELMRLNSVIIIIGYSWGDNHINKLLSDLYEKGLTIIWINYDNDEKCDETLKDRIIEIKQKNSKEKDSTLVFTELLNEVLHNDNR</sequence>
<comment type="caution">
    <text evidence="1">The sequence shown here is derived from an EMBL/GenBank/DDBJ whole genome shotgun (WGS) entry which is preliminary data.</text>
</comment>
<dbReference type="OrthoDB" id="9808492at2"/>
<evidence type="ECO:0000313" key="2">
    <source>
        <dbReference type="Proteomes" id="UP000005707"/>
    </source>
</evidence>
<dbReference type="InterPro" id="IPR029035">
    <property type="entry name" value="DHS-like_NAD/FAD-binding_dom"/>
</dbReference>
<dbReference type="Proteomes" id="UP000005707">
    <property type="component" value="Unassembled WGS sequence"/>
</dbReference>
<gene>
    <name evidence="1" type="ORF">HLPCO_001812</name>
</gene>
<reference evidence="1 2" key="2">
    <citation type="journal article" date="2013" name="PLoS ONE">
        <title>INDIGO - INtegrated Data Warehouse of MIcrobial GenOmes with Examples from the Red Sea Extremophiles.</title>
        <authorList>
            <person name="Alam I."/>
            <person name="Antunes A."/>
            <person name="Kamau A.A."/>
            <person name="Ba Alawi W."/>
            <person name="Kalkatawi M."/>
            <person name="Stingl U."/>
            <person name="Bajic V.B."/>
        </authorList>
    </citation>
    <scope>NUCLEOTIDE SEQUENCE [LARGE SCALE GENOMIC DNA]</scope>
    <source>
        <strain evidence="1 2">SSD-17B</strain>
    </source>
</reference>
<dbReference type="RefSeq" id="WP_008825292.1">
    <property type="nucleotide sequence ID" value="NZ_AFNU02000005.1"/>
</dbReference>
<name>F7PTW7_9MOLU</name>
<protein>
    <submittedName>
        <fullName evidence="1">SIR2-like domain protein</fullName>
    </submittedName>
</protein>
<evidence type="ECO:0000313" key="1">
    <source>
        <dbReference type="EMBL" id="ERJ12285.1"/>
    </source>
</evidence>
<dbReference type="EMBL" id="AFNU02000005">
    <property type="protein sequence ID" value="ERJ12285.1"/>
    <property type="molecule type" value="Genomic_DNA"/>
</dbReference>
<accession>F7PTW7</accession>
<proteinExistence type="predicted"/>
<dbReference type="AlphaFoldDB" id="F7PTW7"/>
<keyword evidence="2" id="KW-1185">Reference proteome</keyword>
<dbReference type="InParanoid" id="F7PTW7"/>
<dbReference type="STRING" id="1033810.HLPCO_001812"/>
<dbReference type="SUPFAM" id="SSF52467">
    <property type="entry name" value="DHS-like NAD/FAD-binding domain"/>
    <property type="match status" value="1"/>
</dbReference>